<proteinExistence type="predicted"/>
<dbReference type="InterPro" id="IPR015889">
    <property type="entry name" value="Intradiol_dOase_core"/>
</dbReference>
<organism evidence="2 3">
    <name type="scientific">Pendulispora albinea</name>
    <dbReference type="NCBI Taxonomy" id="2741071"/>
    <lineage>
        <taxon>Bacteria</taxon>
        <taxon>Pseudomonadati</taxon>
        <taxon>Myxococcota</taxon>
        <taxon>Myxococcia</taxon>
        <taxon>Myxococcales</taxon>
        <taxon>Sorangiineae</taxon>
        <taxon>Pendulisporaceae</taxon>
        <taxon>Pendulispora</taxon>
    </lineage>
</organism>
<dbReference type="PANTHER" id="PTHR34315:SF1">
    <property type="entry name" value="INTRADIOL RING-CLEAVAGE DIOXYGENASES DOMAIN-CONTAINING PROTEIN-RELATED"/>
    <property type="match status" value="1"/>
</dbReference>
<feature type="domain" description="Intradiol ring-cleavage dioxygenases" evidence="1">
    <location>
        <begin position="80"/>
        <end position="216"/>
    </location>
</feature>
<dbReference type="InterPro" id="IPR000627">
    <property type="entry name" value="Intradiol_dOase_C"/>
</dbReference>
<evidence type="ECO:0000259" key="1">
    <source>
        <dbReference type="Pfam" id="PF00775"/>
    </source>
</evidence>
<evidence type="ECO:0000313" key="2">
    <source>
        <dbReference type="EMBL" id="WXB15951.1"/>
    </source>
</evidence>
<keyword evidence="3" id="KW-1185">Reference proteome</keyword>
<dbReference type="EMBL" id="CP089984">
    <property type="protein sequence ID" value="WXB15951.1"/>
    <property type="molecule type" value="Genomic_DNA"/>
</dbReference>
<gene>
    <name evidence="2" type="ORF">LZC94_01480</name>
</gene>
<dbReference type="Proteomes" id="UP001370348">
    <property type="component" value="Chromosome"/>
</dbReference>
<dbReference type="Pfam" id="PF00775">
    <property type="entry name" value="Dioxygenase_C"/>
    <property type="match status" value="1"/>
</dbReference>
<dbReference type="SUPFAM" id="SSF49482">
    <property type="entry name" value="Aromatic compound dioxygenase"/>
    <property type="match status" value="1"/>
</dbReference>
<dbReference type="PANTHER" id="PTHR34315">
    <property type="match status" value="1"/>
</dbReference>
<dbReference type="RefSeq" id="WP_394825582.1">
    <property type="nucleotide sequence ID" value="NZ_CP089984.1"/>
</dbReference>
<accession>A0ABZ2LYD0</accession>
<evidence type="ECO:0000313" key="3">
    <source>
        <dbReference type="Proteomes" id="UP001370348"/>
    </source>
</evidence>
<dbReference type="Gene3D" id="2.60.130.10">
    <property type="entry name" value="Aromatic compound dioxygenase"/>
    <property type="match status" value="1"/>
</dbReference>
<reference evidence="2 3" key="1">
    <citation type="submission" date="2021-12" db="EMBL/GenBank/DDBJ databases">
        <title>Discovery of the Pendulisporaceae a myxobacterial family with distinct sporulation behavior and unique specialized metabolism.</title>
        <authorList>
            <person name="Garcia R."/>
            <person name="Popoff A."/>
            <person name="Bader C.D."/>
            <person name="Loehr J."/>
            <person name="Walesch S."/>
            <person name="Walt C."/>
            <person name="Boldt J."/>
            <person name="Bunk B."/>
            <person name="Haeckl F.J.F.P.J."/>
            <person name="Gunesch A.P."/>
            <person name="Birkelbach J."/>
            <person name="Nuebel U."/>
            <person name="Pietschmann T."/>
            <person name="Bach T."/>
            <person name="Mueller R."/>
        </authorList>
    </citation>
    <scope>NUCLEOTIDE SEQUENCE [LARGE SCALE GENOMIC DNA]</scope>
    <source>
        <strain evidence="2 3">MSr11954</strain>
    </source>
</reference>
<name>A0ABZ2LYD0_9BACT</name>
<sequence>MKKQLSQEDVSKERADEELIGRRTTLALLGGAGALVATGCATAAGAEEAAEQNPEQSAEALEEESGLLVPDCTLTPAIMQGPYFVDERLNRSDIRQDPVTGQVHDGARLALTLNTGAVRNGVCQAVPNVQLDIWQADAIGEYSDVLDIVNQPPLFDNRGKKFLRGYQKTDANGSVQFVTIFPGWYPGRTAHIHVEARIFGSTGRPTFTFITQLYFTDALGDRVYARQDYKNPARDTRYRRVRNSGDSAYSSRTLLTLVADSQGNYTSTYNIGLRIP</sequence>
<protein>
    <recommendedName>
        <fullName evidence="1">Intradiol ring-cleavage dioxygenases domain-containing protein</fullName>
    </recommendedName>
</protein>